<keyword evidence="2" id="KW-1185">Reference proteome</keyword>
<proteinExistence type="predicted"/>
<protein>
    <submittedName>
        <fullName evidence="1">Uncharacterized protein</fullName>
    </submittedName>
</protein>
<dbReference type="Proteomes" id="UP001415857">
    <property type="component" value="Unassembled WGS sequence"/>
</dbReference>
<evidence type="ECO:0000313" key="1">
    <source>
        <dbReference type="EMBL" id="KAK9275343.1"/>
    </source>
</evidence>
<organism evidence="1 2">
    <name type="scientific">Liquidambar formosana</name>
    <name type="common">Formosan gum</name>
    <dbReference type="NCBI Taxonomy" id="63359"/>
    <lineage>
        <taxon>Eukaryota</taxon>
        <taxon>Viridiplantae</taxon>
        <taxon>Streptophyta</taxon>
        <taxon>Embryophyta</taxon>
        <taxon>Tracheophyta</taxon>
        <taxon>Spermatophyta</taxon>
        <taxon>Magnoliopsida</taxon>
        <taxon>eudicotyledons</taxon>
        <taxon>Gunneridae</taxon>
        <taxon>Pentapetalae</taxon>
        <taxon>Saxifragales</taxon>
        <taxon>Altingiaceae</taxon>
        <taxon>Liquidambar</taxon>
    </lineage>
</organism>
<dbReference type="AlphaFoldDB" id="A0AAP0RCT2"/>
<gene>
    <name evidence="1" type="ORF">L1049_022607</name>
</gene>
<dbReference type="PANTHER" id="PTHR37734">
    <property type="entry name" value="LARGE RIBOSOMAL RNA SUBUNIT ACCUMULATION PROTEIN YCED HOMOLOG 2, CHLOROPLASTIC"/>
    <property type="match status" value="1"/>
</dbReference>
<accession>A0AAP0RCT2</accession>
<dbReference type="InterPro" id="IPR003772">
    <property type="entry name" value="YceD"/>
</dbReference>
<dbReference type="Pfam" id="PF02620">
    <property type="entry name" value="YceD"/>
    <property type="match status" value="1"/>
</dbReference>
<dbReference type="PANTHER" id="PTHR37734:SF1">
    <property type="entry name" value="LARGE RIBOSOMAL RNA SUBUNIT ACCUMULATION PROTEIN YCED HOMOLOG 2, CHLOROPLASTIC"/>
    <property type="match status" value="1"/>
</dbReference>
<reference evidence="1 2" key="1">
    <citation type="journal article" date="2024" name="Plant J.">
        <title>Genome sequences and population genomics reveal climatic adaptation and genomic divergence between two closely related sweetgum species.</title>
        <authorList>
            <person name="Xu W.Q."/>
            <person name="Ren C.Q."/>
            <person name="Zhang X.Y."/>
            <person name="Comes H.P."/>
            <person name="Liu X.H."/>
            <person name="Li Y.G."/>
            <person name="Kettle C.J."/>
            <person name="Jalonen R."/>
            <person name="Gaisberger H."/>
            <person name="Ma Y.Z."/>
            <person name="Qiu Y.X."/>
        </authorList>
    </citation>
    <scope>NUCLEOTIDE SEQUENCE [LARGE SCALE GENOMIC DNA]</scope>
    <source>
        <strain evidence="1">Hangzhou</strain>
    </source>
</reference>
<comment type="caution">
    <text evidence="1">The sequence shown here is derived from an EMBL/GenBank/DDBJ whole genome shotgun (WGS) entry which is preliminary data.</text>
</comment>
<dbReference type="InterPro" id="IPR044985">
    <property type="entry name" value="YceD_plant"/>
</dbReference>
<evidence type="ECO:0000313" key="2">
    <source>
        <dbReference type="Proteomes" id="UP001415857"/>
    </source>
</evidence>
<sequence>MAKAGHFVAARNVNPIPTPFPAKAKSLNLLHRTSIIRASSRKNDFSLITRKNSRSPRRLIKISTAEGRWHGNWTCDYIFSLRQLRLEDLADDGHKDADVSINLCIHKHASFGLSVDGRIITSFTRKCSNCSSSYCREIDTTFNVWVLPSSRDNHSIQLPEIGGDDPSLNNDSGLQVIYVKPGYEADLDSLIQDTIRLTTSVNETCSESCEKSEPKLQSLSEFNQPAGPYGEGKMDSYCISYKNNLHLQPTQVPQQASNKFKLDDVISCRDTSAGCNEAGYP</sequence>
<dbReference type="EMBL" id="JBBPBK010000011">
    <property type="protein sequence ID" value="KAK9275343.1"/>
    <property type="molecule type" value="Genomic_DNA"/>
</dbReference>
<name>A0AAP0RCT2_LIQFO</name>